<dbReference type="InterPro" id="IPR015300">
    <property type="entry name" value="DNA-bd_pseudobarrel_sf"/>
</dbReference>
<dbReference type="GO" id="GO:0005634">
    <property type="term" value="C:nucleus"/>
    <property type="evidence" value="ECO:0007669"/>
    <property type="project" value="UniProtKB-SubCell"/>
</dbReference>
<evidence type="ECO:0000256" key="5">
    <source>
        <dbReference type="ARBA" id="ARBA00023242"/>
    </source>
</evidence>
<protein>
    <submittedName>
        <fullName evidence="8">Transcription factor B3-Domain family</fullName>
    </submittedName>
</protein>
<dbReference type="CDD" id="cd10017">
    <property type="entry name" value="B3_DNA"/>
    <property type="match status" value="3"/>
</dbReference>
<feature type="domain" description="TF-B3" evidence="7">
    <location>
        <begin position="138"/>
        <end position="233"/>
    </location>
</feature>
<feature type="region of interest" description="Disordered" evidence="6">
    <location>
        <begin position="112"/>
        <end position="134"/>
    </location>
</feature>
<evidence type="ECO:0000313" key="8">
    <source>
        <dbReference type="EMBL" id="KAF5763699.1"/>
    </source>
</evidence>
<sequence>MKFNDEASFYIILLSDSEYLPLPSAFAKKYLEKGDNKKQTIVLKTQSGVEWRVRYIRIEDRYYFKGGWLKFMNKNRLQFGDFLVFWLRSFDPKPVFEVIIYSPNGCLKNTPNSSDDTCLDNKKKPSGDSDSLENVEGSVKLSRVVRKCYRYRMPLTRRFVKAAGIDDYGPLRLENSHGKMWDANLEMSGQDQSLFIGTGWLDFVKDNNVEVGNRRVITHVRDNLFRVHVTKKRGRHKGCVKHSSDDTGSGNKKKPFVEEAISDSVLVENAEGSVTLARVVRKCYISRMPLTFDFVNAAGIDDYGLLQLENNDGKMWDAKLGKSGQRQTPVIGWLDFVNDNKVKVGDSCVFTHVQDNLLRVHVMKKRGRPYGLKSKVG</sequence>
<evidence type="ECO:0000256" key="2">
    <source>
        <dbReference type="ARBA" id="ARBA00023015"/>
    </source>
</evidence>
<keyword evidence="3" id="KW-0238">DNA-binding</keyword>
<dbReference type="PANTHER" id="PTHR31920:SF145">
    <property type="entry name" value="B3 DOMAIN-CONTAINING PROTEIN REM20-LIKE ISOFORM X1"/>
    <property type="match status" value="1"/>
</dbReference>
<organism evidence="8 9">
    <name type="scientific">Helianthus annuus</name>
    <name type="common">Common sunflower</name>
    <dbReference type="NCBI Taxonomy" id="4232"/>
    <lineage>
        <taxon>Eukaryota</taxon>
        <taxon>Viridiplantae</taxon>
        <taxon>Streptophyta</taxon>
        <taxon>Embryophyta</taxon>
        <taxon>Tracheophyta</taxon>
        <taxon>Spermatophyta</taxon>
        <taxon>Magnoliopsida</taxon>
        <taxon>eudicotyledons</taxon>
        <taxon>Gunneridae</taxon>
        <taxon>Pentapetalae</taxon>
        <taxon>asterids</taxon>
        <taxon>campanulids</taxon>
        <taxon>Asterales</taxon>
        <taxon>Asteraceae</taxon>
        <taxon>Asteroideae</taxon>
        <taxon>Heliantheae alliance</taxon>
        <taxon>Heliantheae</taxon>
        <taxon>Helianthus</taxon>
    </lineage>
</organism>
<reference evidence="8" key="1">
    <citation type="journal article" date="2017" name="Nature">
        <title>The sunflower genome provides insights into oil metabolism, flowering and Asterid evolution.</title>
        <authorList>
            <person name="Badouin H."/>
            <person name="Gouzy J."/>
            <person name="Grassa C.J."/>
            <person name="Murat F."/>
            <person name="Staton S.E."/>
            <person name="Cottret L."/>
            <person name="Lelandais-Briere C."/>
            <person name="Owens G.L."/>
            <person name="Carrere S."/>
            <person name="Mayjonade B."/>
            <person name="Legrand L."/>
            <person name="Gill N."/>
            <person name="Kane N.C."/>
            <person name="Bowers J.E."/>
            <person name="Hubner S."/>
            <person name="Bellec A."/>
            <person name="Berard A."/>
            <person name="Berges H."/>
            <person name="Blanchet N."/>
            <person name="Boniface M.C."/>
            <person name="Brunel D."/>
            <person name="Catrice O."/>
            <person name="Chaidir N."/>
            <person name="Claudel C."/>
            <person name="Donnadieu C."/>
            <person name="Faraut T."/>
            <person name="Fievet G."/>
            <person name="Helmstetter N."/>
            <person name="King M."/>
            <person name="Knapp S.J."/>
            <person name="Lai Z."/>
            <person name="Le Paslier M.C."/>
            <person name="Lippi Y."/>
            <person name="Lorenzon L."/>
            <person name="Mandel J.R."/>
            <person name="Marage G."/>
            <person name="Marchand G."/>
            <person name="Marquand E."/>
            <person name="Bret-Mestries E."/>
            <person name="Morien E."/>
            <person name="Nambeesan S."/>
            <person name="Nguyen T."/>
            <person name="Pegot-Espagnet P."/>
            <person name="Pouilly N."/>
            <person name="Raftis F."/>
            <person name="Sallet E."/>
            <person name="Schiex T."/>
            <person name="Thomas J."/>
            <person name="Vandecasteele C."/>
            <person name="Vares D."/>
            <person name="Vear F."/>
            <person name="Vautrin S."/>
            <person name="Crespi M."/>
            <person name="Mangin B."/>
            <person name="Burke J.M."/>
            <person name="Salse J."/>
            <person name="Munos S."/>
            <person name="Vincourt P."/>
            <person name="Rieseberg L.H."/>
            <person name="Langlade N.B."/>
        </authorList>
    </citation>
    <scope>NUCLEOTIDE SEQUENCE</scope>
    <source>
        <tissue evidence="8">Leaves</tissue>
    </source>
</reference>
<keyword evidence="5" id="KW-0539">Nucleus</keyword>
<keyword evidence="2" id="KW-0805">Transcription regulation</keyword>
<accession>A0A9K3DZY0</accession>
<reference evidence="8" key="2">
    <citation type="submission" date="2020-06" db="EMBL/GenBank/DDBJ databases">
        <title>Helianthus annuus Genome sequencing and assembly Release 2.</title>
        <authorList>
            <person name="Gouzy J."/>
            <person name="Langlade N."/>
            <person name="Munos S."/>
        </authorList>
    </citation>
    <scope>NUCLEOTIDE SEQUENCE</scope>
    <source>
        <tissue evidence="8">Leaves</tissue>
    </source>
</reference>
<comment type="caution">
    <text evidence="8">The sequence shown here is derived from an EMBL/GenBank/DDBJ whole genome shotgun (WGS) entry which is preliminary data.</text>
</comment>
<dbReference type="Gramene" id="mRNA:HanXRQr2_Chr15g0683441">
    <property type="protein sequence ID" value="mRNA:HanXRQr2_Chr15g0683441"/>
    <property type="gene ID" value="HanXRQr2_Chr15g0683441"/>
</dbReference>
<feature type="domain" description="TF-B3" evidence="7">
    <location>
        <begin position="5"/>
        <end position="104"/>
    </location>
</feature>
<evidence type="ECO:0000259" key="7">
    <source>
        <dbReference type="PROSITE" id="PS50863"/>
    </source>
</evidence>
<name>A0A9K3DZY0_HELAN</name>
<dbReference type="Gene3D" id="2.40.330.10">
    <property type="entry name" value="DNA-binding pseudobarrel domain"/>
    <property type="match status" value="3"/>
</dbReference>
<dbReference type="InterPro" id="IPR050655">
    <property type="entry name" value="Plant_B3_domain"/>
</dbReference>
<proteinExistence type="predicted"/>
<evidence type="ECO:0000256" key="1">
    <source>
        <dbReference type="ARBA" id="ARBA00004123"/>
    </source>
</evidence>
<dbReference type="GO" id="GO:0003677">
    <property type="term" value="F:DNA binding"/>
    <property type="evidence" value="ECO:0007669"/>
    <property type="project" value="UniProtKB-KW"/>
</dbReference>
<dbReference type="PANTHER" id="PTHR31920">
    <property type="entry name" value="B3 DOMAIN-CONTAINING"/>
    <property type="match status" value="1"/>
</dbReference>
<gene>
    <name evidence="8" type="ORF">HanXRQr2_Chr15g0683441</name>
</gene>
<dbReference type="InterPro" id="IPR003340">
    <property type="entry name" value="B3_DNA-bd"/>
</dbReference>
<dbReference type="AlphaFoldDB" id="A0A9K3DZY0"/>
<dbReference type="Proteomes" id="UP000215914">
    <property type="component" value="Unassembled WGS sequence"/>
</dbReference>
<comment type="subcellular location">
    <subcellularLocation>
        <location evidence="1">Nucleus</location>
    </subcellularLocation>
</comment>
<dbReference type="Pfam" id="PF02362">
    <property type="entry name" value="B3"/>
    <property type="match status" value="3"/>
</dbReference>
<dbReference type="EMBL" id="MNCJ02000330">
    <property type="protein sequence ID" value="KAF5763699.1"/>
    <property type="molecule type" value="Genomic_DNA"/>
</dbReference>
<dbReference type="SUPFAM" id="SSF101936">
    <property type="entry name" value="DNA-binding pseudobarrel domain"/>
    <property type="match status" value="3"/>
</dbReference>
<keyword evidence="4" id="KW-0804">Transcription</keyword>
<evidence type="ECO:0000256" key="6">
    <source>
        <dbReference type="SAM" id="MobiDB-lite"/>
    </source>
</evidence>
<dbReference type="SMART" id="SM01019">
    <property type="entry name" value="B3"/>
    <property type="match status" value="3"/>
</dbReference>
<keyword evidence="9" id="KW-1185">Reference proteome</keyword>
<evidence type="ECO:0000256" key="3">
    <source>
        <dbReference type="ARBA" id="ARBA00023125"/>
    </source>
</evidence>
<dbReference type="PROSITE" id="PS50863">
    <property type="entry name" value="B3"/>
    <property type="match status" value="3"/>
</dbReference>
<evidence type="ECO:0000313" key="9">
    <source>
        <dbReference type="Proteomes" id="UP000215914"/>
    </source>
</evidence>
<evidence type="ECO:0000256" key="4">
    <source>
        <dbReference type="ARBA" id="ARBA00023163"/>
    </source>
</evidence>
<feature type="domain" description="TF-B3" evidence="7">
    <location>
        <begin position="273"/>
        <end position="366"/>
    </location>
</feature>